<protein>
    <submittedName>
        <fullName evidence="1">Uncharacterized protein</fullName>
    </submittedName>
</protein>
<accession>A0ACB7Y878</accession>
<dbReference type="EMBL" id="CM037157">
    <property type="protein sequence ID" value="KAH7849726.1"/>
    <property type="molecule type" value="Genomic_DNA"/>
</dbReference>
<organism evidence="1 2">
    <name type="scientific">Vaccinium darrowii</name>
    <dbReference type="NCBI Taxonomy" id="229202"/>
    <lineage>
        <taxon>Eukaryota</taxon>
        <taxon>Viridiplantae</taxon>
        <taxon>Streptophyta</taxon>
        <taxon>Embryophyta</taxon>
        <taxon>Tracheophyta</taxon>
        <taxon>Spermatophyta</taxon>
        <taxon>Magnoliopsida</taxon>
        <taxon>eudicotyledons</taxon>
        <taxon>Gunneridae</taxon>
        <taxon>Pentapetalae</taxon>
        <taxon>asterids</taxon>
        <taxon>Ericales</taxon>
        <taxon>Ericaceae</taxon>
        <taxon>Vaccinioideae</taxon>
        <taxon>Vaccinieae</taxon>
        <taxon>Vaccinium</taxon>
    </lineage>
</organism>
<reference evidence="1 2" key="1">
    <citation type="journal article" date="2021" name="Hortic Res">
        <title>High-quality reference genome and annotation aids understanding of berry development for evergreen blueberry (Vaccinium darrowii).</title>
        <authorList>
            <person name="Yu J."/>
            <person name="Hulse-Kemp A.M."/>
            <person name="Babiker E."/>
            <person name="Staton M."/>
        </authorList>
    </citation>
    <scope>NUCLEOTIDE SEQUENCE [LARGE SCALE GENOMIC DNA]</scope>
    <source>
        <strain evidence="2">cv. NJ 8807/NJ 8810</strain>
        <tissue evidence="1">Young leaf</tissue>
    </source>
</reference>
<dbReference type="Proteomes" id="UP000828048">
    <property type="component" value="Chromosome 7"/>
</dbReference>
<proteinExistence type="predicted"/>
<gene>
    <name evidence="1" type="ORF">Vadar_022172</name>
</gene>
<name>A0ACB7Y878_9ERIC</name>
<comment type="caution">
    <text evidence="1">The sequence shown here is derived from an EMBL/GenBank/DDBJ whole genome shotgun (WGS) entry which is preliminary data.</text>
</comment>
<evidence type="ECO:0000313" key="1">
    <source>
        <dbReference type="EMBL" id="KAH7849726.1"/>
    </source>
</evidence>
<sequence length="383" mass="43808">MEGKRDHFLEFIRHTLIHHDESSIKELEIYIEECDFDIKNEWVTIAVQHNVEKLALHGLVEDQQLPGCLFKCSSLITMNLVTENLLLKWPMDSAMPNLKNLKIDSVILSEENFILDLSSSCPALESLSLTLCNVMTVKVLSISSGRLKCLFIAGCQGITECFVKLDTPRLEHFFYMDFVARDYSFTNMSSLSLGCVWLGDGHQMQQRDDYSRCAIKVFQALCNGKHLTFNQPFMEFLSRAHYVWRQLTAISLDKLEGLTLYLWPTKEQVQMALLLLGRCPRIRALIIDFARSEGRLPDVLDQDVEFGNLASPLMFEQLTYIRIENFGGYKSEMELARVLFENAPDTGKMEIVTELSLTSTERKLKMAEILMLKGASNVNLHIT</sequence>
<evidence type="ECO:0000313" key="2">
    <source>
        <dbReference type="Proteomes" id="UP000828048"/>
    </source>
</evidence>
<keyword evidence="2" id="KW-1185">Reference proteome</keyword>